<dbReference type="Gene3D" id="3.40.190.10">
    <property type="entry name" value="Periplasmic binding protein-like II"/>
    <property type="match status" value="2"/>
</dbReference>
<feature type="domain" description="PBP" evidence="4">
    <location>
        <begin position="61"/>
        <end position="192"/>
    </location>
</feature>
<dbReference type="InterPro" id="IPR050962">
    <property type="entry name" value="Phosphate-bind_PstS"/>
</dbReference>
<feature type="region of interest" description="Disordered" evidence="2">
    <location>
        <begin position="39"/>
        <end position="59"/>
    </location>
</feature>
<gene>
    <name evidence="5" type="ORF">GCM10025876_13400</name>
</gene>
<evidence type="ECO:0000313" key="5">
    <source>
        <dbReference type="EMBL" id="GMA35136.1"/>
    </source>
</evidence>
<evidence type="ECO:0000259" key="4">
    <source>
        <dbReference type="Pfam" id="PF12849"/>
    </source>
</evidence>
<name>A0ABQ6ICI1_9MICO</name>
<organism evidence="5 6">
    <name type="scientific">Demequina litorisediminis</name>
    <dbReference type="NCBI Taxonomy" id="1849022"/>
    <lineage>
        <taxon>Bacteria</taxon>
        <taxon>Bacillati</taxon>
        <taxon>Actinomycetota</taxon>
        <taxon>Actinomycetes</taxon>
        <taxon>Micrococcales</taxon>
        <taxon>Demequinaceae</taxon>
        <taxon>Demequina</taxon>
    </lineage>
</organism>
<feature type="chain" id="PRO_5047165419" description="PBP domain-containing protein" evidence="3">
    <location>
        <begin position="33"/>
        <end position="309"/>
    </location>
</feature>
<comment type="similarity">
    <text evidence="1">Belongs to the PstS family.</text>
</comment>
<protein>
    <recommendedName>
        <fullName evidence="4">PBP domain-containing protein</fullName>
    </recommendedName>
</protein>
<keyword evidence="6" id="KW-1185">Reference proteome</keyword>
<dbReference type="EMBL" id="BSUN01000001">
    <property type="protein sequence ID" value="GMA35136.1"/>
    <property type="molecule type" value="Genomic_DNA"/>
</dbReference>
<keyword evidence="3" id="KW-0732">Signal</keyword>
<sequence length="309" mass="33083">MQISIHVRIKTVKIAYRSGAVVSAAALTFALAACSPSNEAPAESESASAEATSSATADAGTETTALAGNLQGAGASSQESAMDAWRAKFQEANPDVTVGYDPVGSGGGIEQFLSGAVPFAGSDGLLEAGEYEQAVEVCGDGGAYHLPMYISPVAVIFNVEGVTSLNLDAGTIAKIFDGVITSWDDPAIADQNPDVEPARGDHHGRAPLGLVRHVRELHRLPRAGRRRRLGLRGLEGVPRDLRAARRLRRHLGTRRGRHRHPELDRLRRRLACRLAWHRVAEGGRGVRALLGRGRREHRRRVAAVGGRQR</sequence>
<dbReference type="SUPFAM" id="SSF53850">
    <property type="entry name" value="Periplasmic binding protein-like II"/>
    <property type="match status" value="1"/>
</dbReference>
<evidence type="ECO:0000313" key="6">
    <source>
        <dbReference type="Proteomes" id="UP001157125"/>
    </source>
</evidence>
<dbReference type="Pfam" id="PF12849">
    <property type="entry name" value="PBP_like_2"/>
    <property type="match status" value="1"/>
</dbReference>
<accession>A0ABQ6ICI1</accession>
<dbReference type="Proteomes" id="UP001157125">
    <property type="component" value="Unassembled WGS sequence"/>
</dbReference>
<evidence type="ECO:0000256" key="2">
    <source>
        <dbReference type="SAM" id="MobiDB-lite"/>
    </source>
</evidence>
<dbReference type="InterPro" id="IPR024370">
    <property type="entry name" value="PBP_domain"/>
</dbReference>
<feature type="signal peptide" evidence="3">
    <location>
        <begin position="1"/>
        <end position="32"/>
    </location>
</feature>
<dbReference type="PANTHER" id="PTHR42996:SF1">
    <property type="entry name" value="PHOSPHATE-BINDING PROTEIN PSTS"/>
    <property type="match status" value="1"/>
</dbReference>
<reference evidence="6" key="1">
    <citation type="journal article" date="2019" name="Int. J. Syst. Evol. Microbiol.">
        <title>The Global Catalogue of Microorganisms (GCM) 10K type strain sequencing project: providing services to taxonomists for standard genome sequencing and annotation.</title>
        <authorList>
            <consortium name="The Broad Institute Genomics Platform"/>
            <consortium name="The Broad Institute Genome Sequencing Center for Infectious Disease"/>
            <person name="Wu L."/>
            <person name="Ma J."/>
        </authorList>
    </citation>
    <scope>NUCLEOTIDE SEQUENCE [LARGE SCALE GENOMIC DNA]</scope>
    <source>
        <strain evidence="6">NBRC 112299</strain>
    </source>
</reference>
<dbReference type="PANTHER" id="PTHR42996">
    <property type="entry name" value="PHOSPHATE-BINDING PROTEIN PSTS"/>
    <property type="match status" value="1"/>
</dbReference>
<comment type="caution">
    <text evidence="5">The sequence shown here is derived from an EMBL/GenBank/DDBJ whole genome shotgun (WGS) entry which is preliminary data.</text>
</comment>
<evidence type="ECO:0000256" key="3">
    <source>
        <dbReference type="SAM" id="SignalP"/>
    </source>
</evidence>
<evidence type="ECO:0000256" key="1">
    <source>
        <dbReference type="ARBA" id="ARBA00008725"/>
    </source>
</evidence>
<proteinExistence type="inferred from homology"/>